<dbReference type="PROSITE" id="PS00893">
    <property type="entry name" value="NUDIX_BOX"/>
    <property type="match status" value="1"/>
</dbReference>
<evidence type="ECO:0000256" key="2">
    <source>
        <dbReference type="ARBA" id="ARBA00022801"/>
    </source>
</evidence>
<proteinExistence type="inferred from homology"/>
<dbReference type="Gene3D" id="3.90.79.10">
    <property type="entry name" value="Nucleoside Triphosphate Pyrophosphohydrolase"/>
    <property type="match status" value="1"/>
</dbReference>
<comment type="caution">
    <text evidence="6">The sequence shown here is derived from an EMBL/GenBank/DDBJ whole genome shotgun (WGS) entry which is preliminary data.</text>
</comment>
<dbReference type="InterPro" id="IPR020476">
    <property type="entry name" value="Nudix_hydrolase"/>
</dbReference>
<dbReference type="EMBL" id="JBHTHY010000007">
    <property type="protein sequence ID" value="MFD0798137.1"/>
    <property type="molecule type" value="Genomic_DNA"/>
</dbReference>
<dbReference type="InterPro" id="IPR015797">
    <property type="entry name" value="NUDIX_hydrolase-like_dom_sf"/>
</dbReference>
<sequence length="196" mass="22501">MYKVFVNELPLILTNKLSETANGEYFPLNKEAIHGAIKALKKKKLTEAYIYHPNHEEILKKFTKEIPLIVAAGGVVTNDAGKVLFIYRNDKWDLPKGKLDKGESIEDCAMREVMEETGVSGLRIENFLKTTYHVFNYNGIPTLKQVHWYAMKTEFEGKLKPEKKEGIVKVRWKGPEKIRIALQNSYANIKILFEGD</sequence>
<comment type="cofactor">
    <cofactor evidence="1">
        <name>Mg(2+)</name>
        <dbReference type="ChEBI" id="CHEBI:18420"/>
    </cofactor>
</comment>
<evidence type="ECO:0000256" key="4">
    <source>
        <dbReference type="RuleBase" id="RU003476"/>
    </source>
</evidence>
<dbReference type="PRINTS" id="PR00502">
    <property type="entry name" value="NUDIXFAMILY"/>
</dbReference>
<dbReference type="EC" id="3.6.-.-" evidence="6"/>
<dbReference type="RefSeq" id="WP_379934745.1">
    <property type="nucleotide sequence ID" value="NZ_JBHTHY010000007.1"/>
</dbReference>
<keyword evidence="2 4" id="KW-0378">Hydrolase</keyword>
<evidence type="ECO:0000259" key="5">
    <source>
        <dbReference type="PROSITE" id="PS51462"/>
    </source>
</evidence>
<dbReference type="InterPro" id="IPR020084">
    <property type="entry name" value="NUDIX_hydrolase_CS"/>
</dbReference>
<accession>A0ABW3B493</accession>
<dbReference type="CDD" id="cd03673">
    <property type="entry name" value="NUDIX_Ap6A_hydrolase"/>
    <property type="match status" value="1"/>
</dbReference>
<evidence type="ECO:0000256" key="1">
    <source>
        <dbReference type="ARBA" id="ARBA00001946"/>
    </source>
</evidence>
<name>A0ABW3B493_9FLAO</name>
<evidence type="ECO:0000313" key="7">
    <source>
        <dbReference type="Proteomes" id="UP001597012"/>
    </source>
</evidence>
<evidence type="ECO:0000256" key="3">
    <source>
        <dbReference type="ARBA" id="ARBA00022842"/>
    </source>
</evidence>
<organism evidence="6 7">
    <name type="scientific">Maribacter chungangensis</name>
    <dbReference type="NCBI Taxonomy" id="1069117"/>
    <lineage>
        <taxon>Bacteria</taxon>
        <taxon>Pseudomonadati</taxon>
        <taxon>Bacteroidota</taxon>
        <taxon>Flavobacteriia</taxon>
        <taxon>Flavobacteriales</taxon>
        <taxon>Flavobacteriaceae</taxon>
        <taxon>Maribacter</taxon>
    </lineage>
</organism>
<dbReference type="SUPFAM" id="SSF55811">
    <property type="entry name" value="Nudix"/>
    <property type="match status" value="1"/>
</dbReference>
<dbReference type="Proteomes" id="UP001597012">
    <property type="component" value="Unassembled WGS sequence"/>
</dbReference>
<feature type="domain" description="Nudix hydrolase" evidence="5">
    <location>
        <begin position="67"/>
        <end position="195"/>
    </location>
</feature>
<protein>
    <submittedName>
        <fullName evidence="6">NUDIX hydrolase</fullName>
        <ecNumber evidence="6">3.6.-.-</ecNumber>
    </submittedName>
</protein>
<dbReference type="GO" id="GO:0016787">
    <property type="term" value="F:hydrolase activity"/>
    <property type="evidence" value="ECO:0007669"/>
    <property type="project" value="UniProtKB-KW"/>
</dbReference>
<evidence type="ECO:0000313" key="6">
    <source>
        <dbReference type="EMBL" id="MFD0798137.1"/>
    </source>
</evidence>
<dbReference type="PROSITE" id="PS51462">
    <property type="entry name" value="NUDIX"/>
    <property type="match status" value="1"/>
</dbReference>
<gene>
    <name evidence="6" type="ORF">ACFQZJ_11755</name>
</gene>
<comment type="similarity">
    <text evidence="4">Belongs to the Nudix hydrolase family.</text>
</comment>
<dbReference type="Pfam" id="PF00293">
    <property type="entry name" value="NUDIX"/>
    <property type="match status" value="1"/>
</dbReference>
<dbReference type="InterPro" id="IPR000086">
    <property type="entry name" value="NUDIX_hydrolase_dom"/>
</dbReference>
<keyword evidence="3" id="KW-0460">Magnesium</keyword>
<dbReference type="PANTHER" id="PTHR43046">
    <property type="entry name" value="GDP-MANNOSE MANNOSYL HYDROLASE"/>
    <property type="match status" value="1"/>
</dbReference>
<dbReference type="PANTHER" id="PTHR43046:SF12">
    <property type="entry name" value="GDP-MANNOSE MANNOSYL HYDROLASE"/>
    <property type="match status" value="1"/>
</dbReference>
<reference evidence="7" key="1">
    <citation type="journal article" date="2019" name="Int. J. Syst. Evol. Microbiol.">
        <title>The Global Catalogue of Microorganisms (GCM) 10K type strain sequencing project: providing services to taxonomists for standard genome sequencing and annotation.</title>
        <authorList>
            <consortium name="The Broad Institute Genomics Platform"/>
            <consortium name="The Broad Institute Genome Sequencing Center for Infectious Disease"/>
            <person name="Wu L."/>
            <person name="Ma J."/>
        </authorList>
    </citation>
    <scope>NUCLEOTIDE SEQUENCE [LARGE SCALE GENOMIC DNA]</scope>
    <source>
        <strain evidence="7">CCUG 61948</strain>
    </source>
</reference>
<keyword evidence="7" id="KW-1185">Reference proteome</keyword>